<reference evidence="1 2" key="1">
    <citation type="journal article" date="2022" name="DNA Res.">
        <title>Chromosomal-level genome assembly of the orchid tree Bauhinia variegata (Leguminosae; Cercidoideae) supports the allotetraploid origin hypothesis of Bauhinia.</title>
        <authorList>
            <person name="Zhong Y."/>
            <person name="Chen Y."/>
            <person name="Zheng D."/>
            <person name="Pang J."/>
            <person name="Liu Y."/>
            <person name="Luo S."/>
            <person name="Meng S."/>
            <person name="Qian L."/>
            <person name="Wei D."/>
            <person name="Dai S."/>
            <person name="Zhou R."/>
        </authorList>
    </citation>
    <scope>NUCLEOTIDE SEQUENCE [LARGE SCALE GENOMIC DNA]</scope>
    <source>
        <strain evidence="1">BV-YZ2020</strain>
    </source>
</reference>
<comment type="caution">
    <text evidence="1">The sequence shown here is derived from an EMBL/GenBank/DDBJ whole genome shotgun (WGS) entry which is preliminary data.</text>
</comment>
<sequence>MAEAQLSKTFPVKPKLKSKPRTAKQTPESEYWSSFKTQQIPNLISVPCLTFSPTPPHPFAVAHSASLSIFSSETLSITSNISSFSDVVSCASFRPMAASSLPPTSLVLSKFSTSKPDLPFVAFALTLAPFDSSNSRNLISFT</sequence>
<gene>
    <name evidence="1" type="ORF">L6164_034616</name>
</gene>
<protein>
    <submittedName>
        <fullName evidence="1">Uncharacterized protein</fullName>
    </submittedName>
</protein>
<dbReference type="Proteomes" id="UP000828941">
    <property type="component" value="Chromosome 13"/>
</dbReference>
<accession>A0ACB9KW34</accession>
<evidence type="ECO:0000313" key="1">
    <source>
        <dbReference type="EMBL" id="KAI4301328.1"/>
    </source>
</evidence>
<name>A0ACB9KW34_BAUVA</name>
<dbReference type="EMBL" id="CM039438">
    <property type="protein sequence ID" value="KAI4301328.1"/>
    <property type="molecule type" value="Genomic_DNA"/>
</dbReference>
<keyword evidence="2" id="KW-1185">Reference proteome</keyword>
<organism evidence="1 2">
    <name type="scientific">Bauhinia variegata</name>
    <name type="common">Purple orchid tree</name>
    <name type="synonym">Phanera variegata</name>
    <dbReference type="NCBI Taxonomy" id="167791"/>
    <lineage>
        <taxon>Eukaryota</taxon>
        <taxon>Viridiplantae</taxon>
        <taxon>Streptophyta</taxon>
        <taxon>Embryophyta</taxon>
        <taxon>Tracheophyta</taxon>
        <taxon>Spermatophyta</taxon>
        <taxon>Magnoliopsida</taxon>
        <taxon>eudicotyledons</taxon>
        <taxon>Gunneridae</taxon>
        <taxon>Pentapetalae</taxon>
        <taxon>rosids</taxon>
        <taxon>fabids</taxon>
        <taxon>Fabales</taxon>
        <taxon>Fabaceae</taxon>
        <taxon>Cercidoideae</taxon>
        <taxon>Cercideae</taxon>
        <taxon>Bauhiniinae</taxon>
        <taxon>Bauhinia</taxon>
    </lineage>
</organism>
<evidence type="ECO:0000313" key="2">
    <source>
        <dbReference type="Proteomes" id="UP000828941"/>
    </source>
</evidence>
<proteinExistence type="predicted"/>